<proteinExistence type="predicted"/>
<dbReference type="RefSeq" id="WP_185086021.1">
    <property type="nucleotide sequence ID" value="NZ_JACHJB010000002.1"/>
</dbReference>
<reference evidence="1 2" key="1">
    <citation type="submission" date="2020-08" db="EMBL/GenBank/DDBJ databases">
        <title>Sequencing the genomes of 1000 actinobacteria strains.</title>
        <authorList>
            <person name="Klenk H.-P."/>
        </authorList>
    </citation>
    <scope>NUCLEOTIDE SEQUENCE [LARGE SCALE GENOMIC DNA]</scope>
    <source>
        <strain evidence="1 2">DSM 45913</strain>
    </source>
</reference>
<organism evidence="1 2">
    <name type="scientific">Nonomuraea muscovyensis</name>
    <dbReference type="NCBI Taxonomy" id="1124761"/>
    <lineage>
        <taxon>Bacteria</taxon>
        <taxon>Bacillati</taxon>
        <taxon>Actinomycetota</taxon>
        <taxon>Actinomycetes</taxon>
        <taxon>Streptosporangiales</taxon>
        <taxon>Streptosporangiaceae</taxon>
        <taxon>Nonomuraea</taxon>
    </lineage>
</organism>
<gene>
    <name evidence="1" type="ORF">FHU36_004761</name>
</gene>
<dbReference type="CDD" id="cd07814">
    <property type="entry name" value="SRPBCC_CalC_Aha1-like"/>
    <property type="match status" value="1"/>
</dbReference>
<dbReference type="EMBL" id="JACHJB010000002">
    <property type="protein sequence ID" value="MBB6348216.1"/>
    <property type="molecule type" value="Genomic_DNA"/>
</dbReference>
<protein>
    <submittedName>
        <fullName evidence="1">Uncharacterized protein YndB with AHSA1/START domain</fullName>
    </submittedName>
</protein>
<evidence type="ECO:0000313" key="1">
    <source>
        <dbReference type="EMBL" id="MBB6348216.1"/>
    </source>
</evidence>
<sequence>MGHEFELPQEALVDVTPEEVWQAIATGPGIDSWFMGRTEVGRDGVVRTAFGGGALPDSTITAAEPPGRLAHTSAVGEGGRFVAYEFLVEGRDQGGALVRLVTSGFLPGDDWESEYEAMSHGLAMFFATLVEYLTHFRGRTATPVTAFGPPVRDWPRAWQVLHGELGLPSPPARGDQVKIAPAGLPPVEGVVYFANAQTVGVRTPDALLRFLQGFPGFMMASHHVFSGDPAEAAWGAWLERLYAD</sequence>
<dbReference type="Gene3D" id="3.30.530.20">
    <property type="match status" value="1"/>
</dbReference>
<name>A0A7X0F107_9ACTN</name>
<accession>A0A7X0F107</accession>
<comment type="caution">
    <text evidence="1">The sequence shown here is derived from an EMBL/GenBank/DDBJ whole genome shotgun (WGS) entry which is preliminary data.</text>
</comment>
<dbReference type="InterPro" id="IPR023393">
    <property type="entry name" value="START-like_dom_sf"/>
</dbReference>
<evidence type="ECO:0000313" key="2">
    <source>
        <dbReference type="Proteomes" id="UP000583800"/>
    </source>
</evidence>
<dbReference type="AlphaFoldDB" id="A0A7X0F107"/>
<dbReference type="SUPFAM" id="SSF55961">
    <property type="entry name" value="Bet v1-like"/>
    <property type="match status" value="1"/>
</dbReference>
<keyword evidence="2" id="KW-1185">Reference proteome</keyword>
<dbReference type="Proteomes" id="UP000583800">
    <property type="component" value="Unassembled WGS sequence"/>
</dbReference>